<reference evidence="2" key="1">
    <citation type="submission" date="2025-08" db="UniProtKB">
        <authorList>
            <consortium name="RefSeq"/>
        </authorList>
    </citation>
    <scope>IDENTIFICATION</scope>
</reference>
<evidence type="ECO:0008006" key="3">
    <source>
        <dbReference type="Google" id="ProtNLM"/>
    </source>
</evidence>
<proteinExistence type="predicted"/>
<name>A0ABM4TKL9_DROSZ</name>
<dbReference type="Gene3D" id="1.20.890.10">
    <property type="entry name" value="cAMP-dependent protein kinase regulatory subunit, dimerization-anchoring domain"/>
    <property type="match status" value="1"/>
</dbReference>
<dbReference type="Proteomes" id="UP001652628">
    <property type="component" value="Chromosome 2L"/>
</dbReference>
<organism evidence="1 2">
    <name type="scientific">Drosophila suzukii</name>
    <name type="common">Spotted-wing drosophila fruit fly</name>
    <dbReference type="NCBI Taxonomy" id="28584"/>
    <lineage>
        <taxon>Eukaryota</taxon>
        <taxon>Metazoa</taxon>
        <taxon>Ecdysozoa</taxon>
        <taxon>Arthropoda</taxon>
        <taxon>Hexapoda</taxon>
        <taxon>Insecta</taxon>
        <taxon>Pterygota</taxon>
        <taxon>Neoptera</taxon>
        <taxon>Endopterygota</taxon>
        <taxon>Diptera</taxon>
        <taxon>Brachycera</taxon>
        <taxon>Muscomorpha</taxon>
        <taxon>Ephydroidea</taxon>
        <taxon>Drosophilidae</taxon>
        <taxon>Drosophila</taxon>
        <taxon>Sophophora</taxon>
    </lineage>
</organism>
<protein>
    <recommendedName>
        <fullName evidence="3">Ciliogenesis-associated TTC17-interacting protein</fullName>
    </recommendedName>
</protein>
<evidence type="ECO:0000313" key="2">
    <source>
        <dbReference type="RefSeq" id="XP_070850505.1"/>
    </source>
</evidence>
<dbReference type="GeneID" id="108009912"/>
<gene>
    <name evidence="2" type="primary">LOC108009912</name>
</gene>
<dbReference type="SUPFAM" id="SSF47391">
    <property type="entry name" value="Dimerization-anchoring domain of cAMP-dependent PK regulatory subunit"/>
    <property type="match status" value="1"/>
</dbReference>
<keyword evidence="1" id="KW-1185">Reference proteome</keyword>
<accession>A0ABM4TKL9</accession>
<evidence type="ECO:0000313" key="1">
    <source>
        <dbReference type="Proteomes" id="UP001652628"/>
    </source>
</evidence>
<dbReference type="RefSeq" id="XP_070850505.1">
    <property type="nucleotide sequence ID" value="XM_070994404.1"/>
</dbReference>
<sequence>MGKVYHAVQRATNIKLVPADAERKEKELRLDPPLFVTCDLDQFRDPDKKRAANDACEELDKLDAQDEISVSSIISALLRPIEPSDDQFKECDWGIDPKQFLPTKQAVIFKEQLFISKLRNTNCKLNENLKIFFERELEQIGRFCLNVEESFDGYVIFSSSEMKKGKGMVECGHQLKGKYDDKFLLICEKRSEFDRIDNTRVEKTLELRNHADLMLTAIRETKINEEVQRFKARIDIKDRDHVFVLDGGIMLLMRHLICNNFVGTFEYYTMNLYGRVLRCNLVVSKERKVVRIFYRTYKNVVQIFTQQCFNDELQDVAETFMTPEGRIVLHYWRGYNYLLHAACMPPKRKEPILPKLELCWRQNDQLARKFRELKALNYENATNYLSSNSQLADFMQDYVLNLLRYKPSNVLEFSIMFFQNMAK</sequence>